<accession>A0ABW1X2V0</accession>
<organism evidence="6 7">
    <name type="scientific">Luteococcus sanguinis</name>
    <dbReference type="NCBI Taxonomy" id="174038"/>
    <lineage>
        <taxon>Bacteria</taxon>
        <taxon>Bacillati</taxon>
        <taxon>Actinomycetota</taxon>
        <taxon>Actinomycetes</taxon>
        <taxon>Propionibacteriales</taxon>
        <taxon>Propionibacteriaceae</taxon>
        <taxon>Luteococcus</taxon>
    </lineage>
</organism>
<evidence type="ECO:0000259" key="5">
    <source>
        <dbReference type="PROSITE" id="PS50977"/>
    </source>
</evidence>
<dbReference type="Gene3D" id="1.10.357.10">
    <property type="entry name" value="Tetracycline Repressor, domain 2"/>
    <property type="match status" value="1"/>
</dbReference>
<dbReference type="PANTHER" id="PTHR30055">
    <property type="entry name" value="HTH-TYPE TRANSCRIPTIONAL REGULATOR RUTR"/>
    <property type="match status" value="1"/>
</dbReference>
<dbReference type="InterPro" id="IPR036271">
    <property type="entry name" value="Tet_transcr_reg_TetR-rel_C_sf"/>
</dbReference>
<reference evidence="7" key="1">
    <citation type="journal article" date="2019" name="Int. J. Syst. Evol. Microbiol.">
        <title>The Global Catalogue of Microorganisms (GCM) 10K type strain sequencing project: providing services to taxonomists for standard genome sequencing and annotation.</title>
        <authorList>
            <consortium name="The Broad Institute Genomics Platform"/>
            <consortium name="The Broad Institute Genome Sequencing Center for Infectious Disease"/>
            <person name="Wu L."/>
            <person name="Ma J."/>
        </authorList>
    </citation>
    <scope>NUCLEOTIDE SEQUENCE [LARGE SCALE GENOMIC DNA]</scope>
    <source>
        <strain evidence="7">CGMCC 1.15277</strain>
    </source>
</reference>
<feature type="domain" description="HTH tetR-type" evidence="5">
    <location>
        <begin position="4"/>
        <end position="64"/>
    </location>
</feature>
<dbReference type="RefSeq" id="WP_343886970.1">
    <property type="nucleotide sequence ID" value="NZ_BAAAKI010000025.1"/>
</dbReference>
<evidence type="ECO:0000256" key="3">
    <source>
        <dbReference type="ARBA" id="ARBA00023163"/>
    </source>
</evidence>
<evidence type="ECO:0000256" key="1">
    <source>
        <dbReference type="ARBA" id="ARBA00023015"/>
    </source>
</evidence>
<keyword evidence="2 4" id="KW-0238">DNA-binding</keyword>
<evidence type="ECO:0000313" key="6">
    <source>
        <dbReference type="EMBL" id="MFC6397823.1"/>
    </source>
</evidence>
<dbReference type="InterPro" id="IPR050109">
    <property type="entry name" value="HTH-type_TetR-like_transc_reg"/>
</dbReference>
<evidence type="ECO:0000313" key="7">
    <source>
        <dbReference type="Proteomes" id="UP001596266"/>
    </source>
</evidence>
<dbReference type="SUPFAM" id="SSF46689">
    <property type="entry name" value="Homeodomain-like"/>
    <property type="match status" value="1"/>
</dbReference>
<dbReference type="InterPro" id="IPR001647">
    <property type="entry name" value="HTH_TetR"/>
</dbReference>
<evidence type="ECO:0000256" key="2">
    <source>
        <dbReference type="ARBA" id="ARBA00023125"/>
    </source>
</evidence>
<dbReference type="InterPro" id="IPR009057">
    <property type="entry name" value="Homeodomain-like_sf"/>
</dbReference>
<dbReference type="PANTHER" id="PTHR30055:SF234">
    <property type="entry name" value="HTH-TYPE TRANSCRIPTIONAL REGULATOR BETI"/>
    <property type="match status" value="1"/>
</dbReference>
<dbReference type="EMBL" id="JBHSUA010000024">
    <property type="protein sequence ID" value="MFC6397823.1"/>
    <property type="molecule type" value="Genomic_DNA"/>
</dbReference>
<keyword evidence="7" id="KW-1185">Reference proteome</keyword>
<protein>
    <submittedName>
        <fullName evidence="6">TetR/AcrR family transcriptional regulator</fullName>
    </submittedName>
</protein>
<name>A0ABW1X2V0_9ACTN</name>
<sequence length="193" mass="20807">MSLAERRHKLIEAALRVIGESGVPAATTRAIAAEAGMPLASFHYAFESHQNLMGEALSALVTGELADDVAWRPEGDSVEGLVASILGHHLDDLVARTEVHRTLCELCDYALRTEGLQEVPAEWRQRRLEQLTASLEAHERASGIRLPRPVDDFAQYLLVTCDGMTGTYLATHDEGLVRGVAGSCSTMVGSIAA</sequence>
<dbReference type="PROSITE" id="PS50977">
    <property type="entry name" value="HTH_TETR_2"/>
    <property type="match status" value="1"/>
</dbReference>
<gene>
    <name evidence="6" type="ORF">ACFP57_12640</name>
</gene>
<proteinExistence type="predicted"/>
<evidence type="ECO:0000256" key="4">
    <source>
        <dbReference type="PROSITE-ProRule" id="PRU00335"/>
    </source>
</evidence>
<dbReference type="SUPFAM" id="SSF48498">
    <property type="entry name" value="Tetracyclin repressor-like, C-terminal domain"/>
    <property type="match status" value="1"/>
</dbReference>
<feature type="DNA-binding region" description="H-T-H motif" evidence="4">
    <location>
        <begin position="27"/>
        <end position="46"/>
    </location>
</feature>
<keyword evidence="3" id="KW-0804">Transcription</keyword>
<dbReference type="Proteomes" id="UP001596266">
    <property type="component" value="Unassembled WGS sequence"/>
</dbReference>
<dbReference type="Pfam" id="PF00440">
    <property type="entry name" value="TetR_N"/>
    <property type="match status" value="1"/>
</dbReference>
<comment type="caution">
    <text evidence="6">The sequence shown here is derived from an EMBL/GenBank/DDBJ whole genome shotgun (WGS) entry which is preliminary data.</text>
</comment>
<keyword evidence="1" id="KW-0805">Transcription regulation</keyword>